<dbReference type="GO" id="GO:0008408">
    <property type="term" value="F:3'-5' exonuclease activity"/>
    <property type="evidence" value="ECO:0007669"/>
    <property type="project" value="InterPro"/>
</dbReference>
<dbReference type="PANTHER" id="PTHR30337:SF0">
    <property type="entry name" value="NUCLEASE SBCCD SUBUNIT D"/>
    <property type="match status" value="1"/>
</dbReference>
<comment type="subunit">
    <text evidence="2 7">Heterodimer of SbcC and SbcD.</text>
</comment>
<proteinExistence type="inferred from homology"/>
<keyword evidence="11" id="KW-1185">Reference proteome</keyword>
<dbReference type="InterPro" id="IPR041796">
    <property type="entry name" value="Mre11_N"/>
</dbReference>
<name>A0A0F7JX54_9GAMM</name>
<evidence type="ECO:0000256" key="5">
    <source>
        <dbReference type="ARBA" id="ARBA00022801"/>
    </source>
</evidence>
<keyword evidence="5 7" id="KW-0378">Hydrolase</keyword>
<dbReference type="Pfam" id="PF00149">
    <property type="entry name" value="Metallophos"/>
    <property type="match status" value="1"/>
</dbReference>
<dbReference type="Proteomes" id="UP000034410">
    <property type="component" value="Chromosome"/>
</dbReference>
<dbReference type="AlphaFoldDB" id="A0A0F7JX54"/>
<dbReference type="GO" id="GO:0006260">
    <property type="term" value="P:DNA replication"/>
    <property type="evidence" value="ECO:0007669"/>
    <property type="project" value="UniProtKB-KW"/>
</dbReference>
<comment type="function">
    <text evidence="7">SbcCD cleaves DNA hairpin structures. These structures can inhibit DNA replication and are intermediates in certain DNA recombination reactions. The complex acts as a 3'-&gt;5' double strand exonuclease that can open hairpins. It also has a 5' single-strand endonuclease activity.</text>
</comment>
<dbReference type="InterPro" id="IPR029052">
    <property type="entry name" value="Metallo-depent_PP-like"/>
</dbReference>
<keyword evidence="7" id="KW-0235">DNA replication</keyword>
<evidence type="ECO:0000259" key="9">
    <source>
        <dbReference type="Pfam" id="PF12320"/>
    </source>
</evidence>
<dbReference type="PATRIC" id="fig|1543721.4.peg.243"/>
<evidence type="ECO:0000313" key="10">
    <source>
        <dbReference type="EMBL" id="AKH19178.1"/>
    </source>
</evidence>
<evidence type="ECO:0000256" key="7">
    <source>
        <dbReference type="RuleBase" id="RU363069"/>
    </source>
</evidence>
<evidence type="ECO:0000256" key="4">
    <source>
        <dbReference type="ARBA" id="ARBA00022722"/>
    </source>
</evidence>
<evidence type="ECO:0000259" key="8">
    <source>
        <dbReference type="Pfam" id="PF00149"/>
    </source>
</evidence>
<feature type="domain" description="Calcineurin-like phosphoesterase" evidence="8">
    <location>
        <begin position="1"/>
        <end position="216"/>
    </location>
</feature>
<dbReference type="KEGG" id="seds:AAY24_01140"/>
<sequence>MRLLHTADWHIGRQLHNLSLLDEQRHALQQITDLVEARQVDVVLVAGDIYDRSVPPAAAVALLDEVLSRICLELGVPVIMIAGNHDSPERLAFGARHLTRAGLHIVGHLRPEPEPILLGKPGHEVAFYALPYADPASVRQLFGIEVSNHDQAMAFLTGQILAHNAGRSPCVLLSHCFVAGGEASESERPLAIGGAEWVSPEHFKPFDYVALGHLHGRQFRGAEHIRYAGSILKYSFSETRHHKSVTLVDLNDSGVTRIEQVDIQPLHDMRILEGELATLLAQGADDPQREDYLLVRLSDSHAILDIMGKLRQVYPNVLHLERPGLMANGEQRTLHREQLKRGELALFDDFYQQVRGENLTPEQRSLIADLLEQIHQEEGGG</sequence>
<keyword evidence="4 7" id="KW-0540">Nuclease</keyword>
<gene>
    <name evidence="7" type="primary">sbcD</name>
    <name evidence="10" type="ORF">AAY24_01140</name>
</gene>
<comment type="similarity">
    <text evidence="1 7">Belongs to the SbcD family.</text>
</comment>
<feature type="domain" description="Nuclease SbcCD subunit D C-terminal" evidence="9">
    <location>
        <begin position="266"/>
        <end position="354"/>
    </location>
</feature>
<dbReference type="OrthoDB" id="9773856at2"/>
<dbReference type="GO" id="GO:0004519">
    <property type="term" value="F:endonuclease activity"/>
    <property type="evidence" value="ECO:0007669"/>
    <property type="project" value="UniProtKB-KW"/>
</dbReference>
<reference evidence="10 11" key="1">
    <citation type="journal article" date="2015" name="Genome Announc.">
        <title>Complete Genome Sequence of Sedimenticola thiotaurini Strain SIP-G1, a Polyphosphate- and Polyhydroxyalkanoate-Accumulating Sulfur-Oxidizing Gammaproteobacterium Isolated from Salt Marsh Sediments.</title>
        <authorList>
            <person name="Flood B.E."/>
            <person name="Jones D.S."/>
            <person name="Bailey J.V."/>
        </authorList>
    </citation>
    <scope>NUCLEOTIDE SEQUENCE [LARGE SCALE GENOMIC DNA]</scope>
    <source>
        <strain evidence="10 11">SIP-G1</strain>
    </source>
</reference>
<evidence type="ECO:0000256" key="1">
    <source>
        <dbReference type="ARBA" id="ARBA00010555"/>
    </source>
</evidence>
<dbReference type="NCBIfam" id="TIGR00619">
    <property type="entry name" value="sbcd"/>
    <property type="match status" value="1"/>
</dbReference>
<dbReference type="InterPro" id="IPR050535">
    <property type="entry name" value="DNA_Repair-Maintenance_Comp"/>
</dbReference>
<dbReference type="RefSeq" id="WP_046858117.1">
    <property type="nucleotide sequence ID" value="NZ_CP011412.1"/>
</dbReference>
<organism evidence="10 11">
    <name type="scientific">Sedimenticola thiotaurini</name>
    <dbReference type="NCBI Taxonomy" id="1543721"/>
    <lineage>
        <taxon>Bacteria</taxon>
        <taxon>Pseudomonadati</taxon>
        <taxon>Pseudomonadota</taxon>
        <taxon>Gammaproteobacteria</taxon>
        <taxon>Chromatiales</taxon>
        <taxon>Sedimenticolaceae</taxon>
        <taxon>Sedimenticola</taxon>
    </lineage>
</organism>
<dbReference type="InterPro" id="IPR026843">
    <property type="entry name" value="SbcD_C"/>
</dbReference>
<dbReference type="InterPro" id="IPR004843">
    <property type="entry name" value="Calcineurin-like_PHP"/>
</dbReference>
<keyword evidence="7" id="KW-0255">Endonuclease</keyword>
<dbReference type="Gene3D" id="3.60.21.10">
    <property type="match status" value="1"/>
</dbReference>
<evidence type="ECO:0000313" key="11">
    <source>
        <dbReference type="Proteomes" id="UP000034410"/>
    </source>
</evidence>
<keyword evidence="7" id="KW-0233">DNA recombination</keyword>
<dbReference type="SUPFAM" id="SSF56300">
    <property type="entry name" value="Metallo-dependent phosphatases"/>
    <property type="match status" value="1"/>
</dbReference>
<evidence type="ECO:0000256" key="6">
    <source>
        <dbReference type="ARBA" id="ARBA00022839"/>
    </source>
</evidence>
<dbReference type="CDD" id="cd00840">
    <property type="entry name" value="MPP_Mre11_N"/>
    <property type="match status" value="1"/>
</dbReference>
<evidence type="ECO:0000256" key="3">
    <source>
        <dbReference type="ARBA" id="ARBA00013365"/>
    </source>
</evidence>
<dbReference type="InterPro" id="IPR004593">
    <property type="entry name" value="SbcD"/>
</dbReference>
<dbReference type="PANTHER" id="PTHR30337">
    <property type="entry name" value="COMPONENT OF ATP-DEPENDENT DSDNA EXONUCLEASE"/>
    <property type="match status" value="1"/>
</dbReference>
<protein>
    <recommendedName>
        <fullName evidence="3 7">Nuclease SbcCD subunit D</fullName>
    </recommendedName>
</protein>
<accession>A0A0F7JX54</accession>
<keyword evidence="6 7" id="KW-0269">Exonuclease</keyword>
<dbReference type="EMBL" id="CP011412">
    <property type="protein sequence ID" value="AKH19178.1"/>
    <property type="molecule type" value="Genomic_DNA"/>
</dbReference>
<dbReference type="GO" id="GO:0006310">
    <property type="term" value="P:DNA recombination"/>
    <property type="evidence" value="ECO:0007669"/>
    <property type="project" value="UniProtKB-KW"/>
</dbReference>
<dbReference type="Pfam" id="PF12320">
    <property type="entry name" value="SbcD_C"/>
    <property type="match status" value="1"/>
</dbReference>
<evidence type="ECO:0000256" key="2">
    <source>
        <dbReference type="ARBA" id="ARBA00011322"/>
    </source>
</evidence>